<evidence type="ECO:0000256" key="3">
    <source>
        <dbReference type="ARBA" id="ARBA00022777"/>
    </source>
</evidence>
<keyword evidence="3 4" id="KW-0418">Kinase</keyword>
<evidence type="ECO:0000259" key="6">
    <source>
        <dbReference type="Pfam" id="PF00294"/>
    </source>
</evidence>
<dbReference type="InterPro" id="IPR029056">
    <property type="entry name" value="Ribokinase-like"/>
</dbReference>
<evidence type="ECO:0000256" key="2">
    <source>
        <dbReference type="ARBA" id="ARBA00022679"/>
    </source>
</evidence>
<dbReference type="RefSeq" id="WP_210580578.1">
    <property type="nucleotide sequence ID" value="NZ_LK995517.1"/>
</dbReference>
<dbReference type="EMBL" id="LK995517">
    <property type="protein sequence ID" value="CED91655.1"/>
    <property type="molecule type" value="Genomic_DNA"/>
</dbReference>
<evidence type="ECO:0000256" key="4">
    <source>
        <dbReference type="RuleBase" id="RU003704"/>
    </source>
</evidence>
<dbReference type="PRINTS" id="PR00990">
    <property type="entry name" value="RIBOKINASE"/>
</dbReference>
<dbReference type="Pfam" id="PF00294">
    <property type="entry name" value="PfkB"/>
    <property type="match status" value="2"/>
</dbReference>
<dbReference type="PROSITE" id="PS00583">
    <property type="entry name" value="PFKB_KINASES_1"/>
    <property type="match status" value="1"/>
</dbReference>
<evidence type="ECO:0000256" key="5">
    <source>
        <dbReference type="SAM" id="MobiDB-lite"/>
    </source>
</evidence>
<feature type="domain" description="Carbohydrate kinase PfkB" evidence="6">
    <location>
        <begin position="175"/>
        <end position="294"/>
    </location>
</feature>
<name>A0A1L7RCI7_9ACTO</name>
<evidence type="ECO:0000313" key="7">
    <source>
        <dbReference type="EMBL" id="CED91655.1"/>
    </source>
</evidence>
<organism evidence="7">
    <name type="scientific">Actinomyces succiniciruminis</name>
    <dbReference type="NCBI Taxonomy" id="1522002"/>
    <lineage>
        <taxon>Bacteria</taxon>
        <taxon>Bacillati</taxon>
        <taxon>Actinomycetota</taxon>
        <taxon>Actinomycetes</taxon>
        <taxon>Actinomycetales</taxon>
        <taxon>Actinomycetaceae</taxon>
        <taxon>Actinomyces</taxon>
    </lineage>
</organism>
<dbReference type="AlphaFoldDB" id="A0A1L7RCI7"/>
<dbReference type="SUPFAM" id="SSF53613">
    <property type="entry name" value="Ribokinase-like"/>
    <property type="match status" value="1"/>
</dbReference>
<sequence>MPHRATPATPARPVLVIGPSFLDVVMSGLTHATVPGEEQRVEDCALMPGGAANQAVTLARLGLPTGLCTYLGTDPPGRLVTDMLEAEGVDLSRAEHTRRQNVTVSLALDGDRALTTCGEDTVPVPVSGWPAPTALVADLGAIRTGREAVSRWRYGPEPTMVFGDTGWDPTGRWSEEDLAPLDLVDVFTPNESEALHYTRAGTAAEAARALAERVPVVVVTCGADGVVACDGEELLTLPALDVPVVDTTGAGDAFTSGLVWAYLHDLGLRPAVSLACAVAAATLGRPGGSLNAPTPAQVAALVRTRPLPEGFSTDFLELMDNRERPADPPKSRQHSTRL</sequence>
<dbReference type="Gene3D" id="3.40.1190.20">
    <property type="match status" value="1"/>
</dbReference>
<accession>A0A1L7RCI7</accession>
<comment type="similarity">
    <text evidence="1 4">Belongs to the carbohydrate kinase PfkB family.</text>
</comment>
<keyword evidence="2 4" id="KW-0808">Transferase</keyword>
<dbReference type="InterPro" id="IPR002139">
    <property type="entry name" value="Ribo/fructo_kinase"/>
</dbReference>
<proteinExistence type="inferred from homology"/>
<dbReference type="PANTHER" id="PTHR10584">
    <property type="entry name" value="SUGAR KINASE"/>
    <property type="match status" value="1"/>
</dbReference>
<dbReference type="PROSITE" id="PS00584">
    <property type="entry name" value="PFKB_KINASES_2"/>
    <property type="match status" value="1"/>
</dbReference>
<gene>
    <name evidence="7" type="ORF">AAM4_1823</name>
</gene>
<dbReference type="GO" id="GO:0016301">
    <property type="term" value="F:kinase activity"/>
    <property type="evidence" value="ECO:0007669"/>
    <property type="project" value="UniProtKB-KW"/>
</dbReference>
<evidence type="ECO:0000256" key="1">
    <source>
        <dbReference type="ARBA" id="ARBA00010688"/>
    </source>
</evidence>
<feature type="compositionally biased region" description="Basic and acidic residues" evidence="5">
    <location>
        <begin position="319"/>
        <end position="330"/>
    </location>
</feature>
<dbReference type="PANTHER" id="PTHR10584:SF166">
    <property type="entry name" value="RIBOKINASE"/>
    <property type="match status" value="1"/>
</dbReference>
<feature type="domain" description="Carbohydrate kinase PfkB" evidence="6">
    <location>
        <begin position="31"/>
        <end position="116"/>
    </location>
</feature>
<protein>
    <submittedName>
        <fullName evidence="7">Ribokinase domain protein</fullName>
    </submittedName>
</protein>
<feature type="region of interest" description="Disordered" evidence="5">
    <location>
        <begin position="318"/>
        <end position="338"/>
    </location>
</feature>
<reference evidence="7" key="1">
    <citation type="submission" date="2014-07" db="EMBL/GenBank/DDBJ databases">
        <authorList>
            <person name="Zhang J.E."/>
            <person name="Yang H."/>
            <person name="Guo J."/>
            <person name="Deng Z."/>
            <person name="Luo H."/>
            <person name="Luo M."/>
            <person name="Zhao B."/>
        </authorList>
    </citation>
    <scope>NUCLEOTIDE SEQUENCE</scope>
    <source>
        <strain evidence="7">AM4</strain>
    </source>
</reference>
<dbReference type="GO" id="GO:0006796">
    <property type="term" value="P:phosphate-containing compound metabolic process"/>
    <property type="evidence" value="ECO:0007669"/>
    <property type="project" value="UniProtKB-ARBA"/>
</dbReference>
<dbReference type="InterPro" id="IPR011611">
    <property type="entry name" value="PfkB_dom"/>
</dbReference>
<dbReference type="InterPro" id="IPR002173">
    <property type="entry name" value="Carboh/pur_kinase_PfkB_CS"/>
</dbReference>